<reference evidence="1 2" key="1">
    <citation type="submission" date="2023-11" db="EMBL/GenBank/DDBJ databases">
        <title>Bacillus jintuensis, isolated from a mudflat on the Beibu Gulf coast.</title>
        <authorList>
            <person name="Li M."/>
        </authorList>
    </citation>
    <scope>NUCLEOTIDE SEQUENCE [LARGE SCALE GENOMIC DNA]</scope>
    <source>
        <strain evidence="1 2">31A1R</strain>
    </source>
</reference>
<protein>
    <submittedName>
        <fullName evidence="1">Uncharacterized protein</fullName>
    </submittedName>
</protein>
<dbReference type="RefSeq" id="WP_322448799.1">
    <property type="nucleotide sequence ID" value="NZ_JAXOFX010000027.1"/>
</dbReference>
<proteinExistence type="predicted"/>
<organism evidence="1 2">
    <name type="scientific">Robertmurraya mangrovi</name>
    <dbReference type="NCBI Taxonomy" id="3098077"/>
    <lineage>
        <taxon>Bacteria</taxon>
        <taxon>Bacillati</taxon>
        <taxon>Bacillota</taxon>
        <taxon>Bacilli</taxon>
        <taxon>Bacillales</taxon>
        <taxon>Bacillaceae</taxon>
        <taxon>Robertmurraya</taxon>
    </lineage>
</organism>
<dbReference type="EMBL" id="JAXOFX010000027">
    <property type="protein sequence ID" value="MDZ5474517.1"/>
    <property type="molecule type" value="Genomic_DNA"/>
</dbReference>
<gene>
    <name evidence="1" type="ORF">SM124_22840</name>
</gene>
<comment type="caution">
    <text evidence="1">The sequence shown here is derived from an EMBL/GenBank/DDBJ whole genome shotgun (WGS) entry which is preliminary data.</text>
</comment>
<name>A0ABU5J5A1_9BACI</name>
<evidence type="ECO:0000313" key="2">
    <source>
        <dbReference type="Proteomes" id="UP001290455"/>
    </source>
</evidence>
<accession>A0ABU5J5A1</accession>
<keyword evidence="2" id="KW-1185">Reference proteome</keyword>
<dbReference type="Proteomes" id="UP001290455">
    <property type="component" value="Unassembled WGS sequence"/>
</dbReference>
<evidence type="ECO:0000313" key="1">
    <source>
        <dbReference type="EMBL" id="MDZ5474517.1"/>
    </source>
</evidence>
<sequence length="45" mass="4962">MPKKTLIELVESLKKSGIQVSFTKPRSESLLLLPPCKTLTSTTNC</sequence>